<evidence type="ECO:0000313" key="4">
    <source>
        <dbReference type="Proteomes" id="UP001454036"/>
    </source>
</evidence>
<dbReference type="Proteomes" id="UP001454036">
    <property type="component" value="Unassembled WGS sequence"/>
</dbReference>
<comment type="caution">
    <text evidence="3">The sequence shown here is derived from an EMBL/GenBank/DDBJ whole genome shotgun (WGS) entry which is preliminary data.</text>
</comment>
<evidence type="ECO:0000259" key="2">
    <source>
        <dbReference type="Pfam" id="PF03478"/>
    </source>
</evidence>
<dbReference type="PANTHER" id="PTHR44259">
    <property type="entry name" value="OS07G0183000 PROTEIN-RELATED"/>
    <property type="match status" value="1"/>
</dbReference>
<reference evidence="3 4" key="1">
    <citation type="submission" date="2024-01" db="EMBL/GenBank/DDBJ databases">
        <title>The complete chloroplast genome sequence of Lithospermum erythrorhizon: insights into the phylogenetic relationship among Boraginaceae species and the maternal lineages of purple gromwells.</title>
        <authorList>
            <person name="Okada T."/>
            <person name="Watanabe K."/>
        </authorList>
    </citation>
    <scope>NUCLEOTIDE SEQUENCE [LARGE SCALE GENOMIC DNA]</scope>
</reference>
<dbReference type="Pfam" id="PF03478">
    <property type="entry name" value="Beta-prop_KIB1-4"/>
    <property type="match status" value="1"/>
</dbReference>
<feature type="signal peptide" evidence="1">
    <location>
        <begin position="1"/>
        <end position="25"/>
    </location>
</feature>
<evidence type="ECO:0000313" key="3">
    <source>
        <dbReference type="EMBL" id="GAA0167743.1"/>
    </source>
</evidence>
<dbReference type="InterPro" id="IPR050942">
    <property type="entry name" value="F-box_BR-signaling"/>
</dbReference>
<accession>A0AAV3QXJ4</accession>
<dbReference type="PANTHER" id="PTHR44259:SF93">
    <property type="entry name" value="PROTEIN, PUTATIVE (DUF295)-RELATED"/>
    <property type="match status" value="1"/>
</dbReference>
<feature type="chain" id="PRO_5043416408" description="KIB1-4 beta-propeller domain-containing protein" evidence="1">
    <location>
        <begin position="26"/>
        <end position="351"/>
    </location>
</feature>
<keyword evidence="1" id="KW-0732">Signal</keyword>
<organism evidence="3 4">
    <name type="scientific">Lithospermum erythrorhizon</name>
    <name type="common">Purple gromwell</name>
    <name type="synonym">Lithospermum officinale var. erythrorhizon</name>
    <dbReference type="NCBI Taxonomy" id="34254"/>
    <lineage>
        <taxon>Eukaryota</taxon>
        <taxon>Viridiplantae</taxon>
        <taxon>Streptophyta</taxon>
        <taxon>Embryophyta</taxon>
        <taxon>Tracheophyta</taxon>
        <taxon>Spermatophyta</taxon>
        <taxon>Magnoliopsida</taxon>
        <taxon>eudicotyledons</taxon>
        <taxon>Gunneridae</taxon>
        <taxon>Pentapetalae</taxon>
        <taxon>asterids</taxon>
        <taxon>lamiids</taxon>
        <taxon>Boraginales</taxon>
        <taxon>Boraginaceae</taxon>
        <taxon>Boraginoideae</taxon>
        <taxon>Lithospermeae</taxon>
        <taxon>Lithospermum</taxon>
    </lineage>
</organism>
<proteinExistence type="predicted"/>
<keyword evidence="4" id="KW-1185">Reference proteome</keyword>
<evidence type="ECO:0000256" key="1">
    <source>
        <dbReference type="SAM" id="SignalP"/>
    </source>
</evidence>
<gene>
    <name evidence="3" type="ORF">LIER_40438</name>
</gene>
<dbReference type="EMBL" id="BAABME010023299">
    <property type="protein sequence ID" value="GAA0167743.1"/>
    <property type="molecule type" value="Genomic_DNA"/>
</dbReference>
<protein>
    <recommendedName>
        <fullName evidence="2">KIB1-4 beta-propeller domain-containing protein</fullName>
    </recommendedName>
</protein>
<name>A0AAV3QXJ4_LITER</name>
<dbReference type="InterPro" id="IPR005174">
    <property type="entry name" value="KIB1-4_b-propeller"/>
</dbReference>
<sequence>MATKEANWATLPDLALCLILEKLVALSDFLRLAAVCLNGDDLASKQLLVSSEQLSVPHSLRYSGSSYGWLAFGTGEENDFEVTLYNPFTRDKINDLPHIEKELTMLYPHFFIIKVILSANPSVSRDDLYIVVIYDGMHELALLKYGQKSWTYIDFMGINLVSADVIFFRGLLYAVTFSARIASIDIIGSLNMKKQEAPQPIFILQNEAVEYAKAEYLVESSQGELLLVKKYYYLDEEDVQTNFRFKVYKVVISSDGNGAKLEEVKSLGNDALFVGDNHSMSVSILEFPECQPDSIYFTDDGYDPGFYRNHGPRNNGIYNLKDGTIQNHYQPHPGEEKHMLPPIWVIPSANF</sequence>
<dbReference type="AlphaFoldDB" id="A0AAV3QXJ4"/>
<feature type="domain" description="KIB1-4 beta-propeller" evidence="2">
    <location>
        <begin position="58"/>
        <end position="318"/>
    </location>
</feature>